<keyword evidence="3" id="KW-1185">Reference proteome</keyword>
<keyword evidence="1" id="KW-0472">Membrane</keyword>
<evidence type="ECO:0000256" key="1">
    <source>
        <dbReference type="SAM" id="Phobius"/>
    </source>
</evidence>
<dbReference type="AlphaFoldDB" id="A0A0V1A2U7"/>
<keyword evidence="1" id="KW-0812">Transmembrane</keyword>
<keyword evidence="1" id="KW-1133">Transmembrane helix</keyword>
<accession>A0A0V1A2U7</accession>
<gene>
    <name evidence="2" type="ORF">T12_4834</name>
</gene>
<protein>
    <submittedName>
        <fullName evidence="2">Uncharacterized protein</fullName>
    </submittedName>
</protein>
<dbReference type="Proteomes" id="UP000054783">
    <property type="component" value="Unassembled WGS sequence"/>
</dbReference>
<dbReference type="EMBL" id="JYDQ01000043">
    <property type="protein sequence ID" value="KRY18730.1"/>
    <property type="molecule type" value="Genomic_DNA"/>
</dbReference>
<name>A0A0V1A2U7_9BILA</name>
<proteinExistence type="predicted"/>
<evidence type="ECO:0000313" key="3">
    <source>
        <dbReference type="Proteomes" id="UP000054783"/>
    </source>
</evidence>
<organism evidence="2 3">
    <name type="scientific">Trichinella patagoniensis</name>
    <dbReference type="NCBI Taxonomy" id="990121"/>
    <lineage>
        <taxon>Eukaryota</taxon>
        <taxon>Metazoa</taxon>
        <taxon>Ecdysozoa</taxon>
        <taxon>Nematoda</taxon>
        <taxon>Enoplea</taxon>
        <taxon>Dorylaimia</taxon>
        <taxon>Trichinellida</taxon>
        <taxon>Trichinellidae</taxon>
        <taxon>Trichinella</taxon>
    </lineage>
</organism>
<sequence>MLSFWTTGQNSSDQAHCSAAPCALWWLIDDKRPLHCSTINEQLAAAFMMMMMMMMLAWHKIRSSVRLPRYRPYRLC</sequence>
<comment type="caution">
    <text evidence="2">The sequence shown here is derived from an EMBL/GenBank/DDBJ whole genome shotgun (WGS) entry which is preliminary data.</text>
</comment>
<feature type="transmembrane region" description="Helical" evidence="1">
    <location>
        <begin position="43"/>
        <end position="61"/>
    </location>
</feature>
<reference evidence="2 3" key="1">
    <citation type="submission" date="2015-01" db="EMBL/GenBank/DDBJ databases">
        <title>Evolution of Trichinella species and genotypes.</title>
        <authorList>
            <person name="Korhonen P.K."/>
            <person name="Edoardo P."/>
            <person name="Giuseppe L.R."/>
            <person name="Gasser R.B."/>
        </authorList>
    </citation>
    <scope>NUCLEOTIDE SEQUENCE [LARGE SCALE GENOMIC DNA]</scope>
    <source>
        <strain evidence="2">ISS2496</strain>
    </source>
</reference>
<evidence type="ECO:0000313" key="2">
    <source>
        <dbReference type="EMBL" id="KRY18730.1"/>
    </source>
</evidence>